<evidence type="ECO:0000256" key="7">
    <source>
        <dbReference type="ARBA" id="ARBA00023136"/>
    </source>
</evidence>
<evidence type="ECO:0000256" key="3">
    <source>
        <dbReference type="ARBA" id="ARBA00022679"/>
    </source>
</evidence>
<reference evidence="9" key="1">
    <citation type="submission" date="2023-08" db="EMBL/GenBank/DDBJ databases">
        <authorList>
            <person name="Chen Y."/>
            <person name="Shah S."/>
            <person name="Dougan E. K."/>
            <person name="Thang M."/>
            <person name="Chan C."/>
        </authorList>
    </citation>
    <scope>NUCLEOTIDE SEQUENCE</scope>
</reference>
<evidence type="ECO:0000256" key="6">
    <source>
        <dbReference type="ARBA" id="ARBA00023034"/>
    </source>
</evidence>
<dbReference type="PANTHER" id="PTHR12137:SF54">
    <property type="entry name" value="CARBOHYDRATE SULFOTRANSFERASE"/>
    <property type="match status" value="1"/>
</dbReference>
<proteinExistence type="inferred from homology"/>
<evidence type="ECO:0008006" key="11">
    <source>
        <dbReference type="Google" id="ProtNLM"/>
    </source>
</evidence>
<sequence>MPSVDAGVRRRPFEEALAAAVARRVSAEEWRQLQVLGLCVPSWCPRAAERPLGWRQVLRRLGLSHGPQVPLLAKVRLRLGPSEAEAGYSLQRLLETRPLEAPAWYLWPAAWPARPPRTAFRMALPTAFYMAFHWGLYITRLHASSRHRVALCAIPKVGLTQFFFMMHRIYGLNKTLDDLSHAASRYDERKVHYSLHYDFWKDPRWKFVVFVRDPLERFLSAFLDKCLKLSTHCREDHRRGWENVTDRSGLPEKVRAFDFFVAQPVPTLGMLEDDHWILQAVYIEFGCSFWWQRLDFVGLLTADKAAVNFQVREMLHGVFGFSWRSAVQLADEFFPKRGFSTEVDADHSNIYREGQQDRATAALRTFYRKKDTLHRVLRYVWQDYVAFRMRLPRWAQPLANVSL</sequence>
<comment type="caution">
    <text evidence="9">The sequence shown here is derived from an EMBL/GenBank/DDBJ whole genome shotgun (WGS) entry which is preliminary data.</text>
</comment>
<comment type="similarity">
    <text evidence="2">Belongs to the sulfotransferase 2 family.</text>
</comment>
<keyword evidence="3" id="KW-0808">Transferase</keyword>
<dbReference type="InterPro" id="IPR018011">
    <property type="entry name" value="Carb_sulfotrans_8-10"/>
</dbReference>
<dbReference type="PANTHER" id="PTHR12137">
    <property type="entry name" value="CARBOHYDRATE SULFOTRANSFERASE"/>
    <property type="match status" value="1"/>
</dbReference>
<keyword evidence="4" id="KW-0812">Transmembrane</keyword>
<evidence type="ECO:0000313" key="9">
    <source>
        <dbReference type="EMBL" id="CAJ1386970.1"/>
    </source>
</evidence>
<dbReference type="GO" id="GO:0016051">
    <property type="term" value="P:carbohydrate biosynthetic process"/>
    <property type="evidence" value="ECO:0007669"/>
    <property type="project" value="InterPro"/>
</dbReference>
<dbReference type="Proteomes" id="UP001178507">
    <property type="component" value="Unassembled WGS sequence"/>
</dbReference>
<evidence type="ECO:0000256" key="8">
    <source>
        <dbReference type="ARBA" id="ARBA00023180"/>
    </source>
</evidence>
<evidence type="ECO:0000256" key="2">
    <source>
        <dbReference type="ARBA" id="ARBA00006339"/>
    </source>
</evidence>
<keyword evidence="8" id="KW-0325">Glycoprotein</keyword>
<keyword evidence="6" id="KW-0333">Golgi apparatus</keyword>
<gene>
    <name evidence="9" type="ORF">EVOR1521_LOCUS13133</name>
</gene>
<keyword evidence="5" id="KW-1133">Transmembrane helix</keyword>
<evidence type="ECO:0000256" key="4">
    <source>
        <dbReference type="ARBA" id="ARBA00022692"/>
    </source>
</evidence>
<dbReference type="AlphaFoldDB" id="A0AA36N009"/>
<dbReference type="InterPro" id="IPR005331">
    <property type="entry name" value="Sulfotransferase"/>
</dbReference>
<dbReference type="GO" id="GO:0008146">
    <property type="term" value="F:sulfotransferase activity"/>
    <property type="evidence" value="ECO:0007669"/>
    <property type="project" value="InterPro"/>
</dbReference>
<evidence type="ECO:0000256" key="5">
    <source>
        <dbReference type="ARBA" id="ARBA00022989"/>
    </source>
</evidence>
<evidence type="ECO:0000256" key="1">
    <source>
        <dbReference type="ARBA" id="ARBA00004323"/>
    </source>
</evidence>
<dbReference type="Pfam" id="PF03567">
    <property type="entry name" value="Sulfotransfer_2"/>
    <property type="match status" value="1"/>
</dbReference>
<keyword evidence="7" id="KW-0472">Membrane</keyword>
<comment type="subcellular location">
    <subcellularLocation>
        <location evidence="1">Golgi apparatus membrane</location>
        <topology evidence="1">Single-pass type II membrane protein</topology>
    </subcellularLocation>
</comment>
<name>A0AA36N009_9DINO</name>
<evidence type="ECO:0000313" key="10">
    <source>
        <dbReference type="Proteomes" id="UP001178507"/>
    </source>
</evidence>
<organism evidence="9 10">
    <name type="scientific">Effrenium voratum</name>
    <dbReference type="NCBI Taxonomy" id="2562239"/>
    <lineage>
        <taxon>Eukaryota</taxon>
        <taxon>Sar</taxon>
        <taxon>Alveolata</taxon>
        <taxon>Dinophyceae</taxon>
        <taxon>Suessiales</taxon>
        <taxon>Symbiodiniaceae</taxon>
        <taxon>Effrenium</taxon>
    </lineage>
</organism>
<keyword evidence="10" id="KW-1185">Reference proteome</keyword>
<dbReference type="EMBL" id="CAUJNA010001446">
    <property type="protein sequence ID" value="CAJ1386970.1"/>
    <property type="molecule type" value="Genomic_DNA"/>
</dbReference>
<accession>A0AA36N009</accession>
<protein>
    <recommendedName>
        <fullName evidence="11">Sulfotransferase</fullName>
    </recommendedName>
</protein>
<dbReference type="GO" id="GO:0000139">
    <property type="term" value="C:Golgi membrane"/>
    <property type="evidence" value="ECO:0007669"/>
    <property type="project" value="UniProtKB-SubCell"/>
</dbReference>